<dbReference type="InterPro" id="IPR050952">
    <property type="entry name" value="TRIM-NHL_E3_ligases"/>
</dbReference>
<dbReference type="GO" id="GO:0008270">
    <property type="term" value="F:zinc ion binding"/>
    <property type="evidence" value="ECO:0007669"/>
    <property type="project" value="UniProtKB-KW"/>
</dbReference>
<dbReference type="InterPro" id="IPR001258">
    <property type="entry name" value="NHL_repeat"/>
</dbReference>
<comment type="caution">
    <text evidence="3">The sequence shown here is derived from an EMBL/GenBank/DDBJ whole genome shotgun (WGS) entry which is preliminary data.</text>
</comment>
<dbReference type="Pfam" id="PF01436">
    <property type="entry name" value="NHL"/>
    <property type="match status" value="3"/>
</dbReference>
<feature type="repeat" description="NHL" evidence="2">
    <location>
        <begin position="234"/>
        <end position="264"/>
    </location>
</feature>
<feature type="non-terminal residue" evidence="3">
    <location>
        <position position="315"/>
    </location>
</feature>
<protein>
    <recommendedName>
        <fullName evidence="6">NHL repeat-containing protein</fullName>
    </recommendedName>
</protein>
<evidence type="ECO:0000256" key="1">
    <source>
        <dbReference type="ARBA" id="ARBA00022737"/>
    </source>
</evidence>
<dbReference type="Proteomes" id="UP000663836">
    <property type="component" value="Unassembled WGS sequence"/>
</dbReference>
<dbReference type="Proteomes" id="UP000663864">
    <property type="component" value="Unassembled WGS sequence"/>
</dbReference>
<dbReference type="PANTHER" id="PTHR24104">
    <property type="entry name" value="E3 UBIQUITIN-PROTEIN LIGASE NHLRC1-RELATED"/>
    <property type="match status" value="1"/>
</dbReference>
<feature type="repeat" description="NHL" evidence="2">
    <location>
        <begin position="121"/>
        <end position="161"/>
    </location>
</feature>
<name>A0A815SS31_9BILA</name>
<evidence type="ECO:0008006" key="6">
    <source>
        <dbReference type="Google" id="ProtNLM"/>
    </source>
</evidence>
<dbReference type="CDD" id="cd05819">
    <property type="entry name" value="NHL"/>
    <property type="match status" value="1"/>
</dbReference>
<accession>A0A815SS31</accession>
<dbReference type="AlphaFoldDB" id="A0A815SS31"/>
<dbReference type="SUPFAM" id="SSF101898">
    <property type="entry name" value="NHL repeat"/>
    <property type="match status" value="1"/>
</dbReference>
<evidence type="ECO:0000313" key="5">
    <source>
        <dbReference type="Proteomes" id="UP000663864"/>
    </source>
</evidence>
<dbReference type="Gene3D" id="2.120.10.30">
    <property type="entry name" value="TolB, C-terminal domain"/>
    <property type="match status" value="1"/>
</dbReference>
<feature type="repeat" description="NHL" evidence="2">
    <location>
        <begin position="67"/>
        <end position="110"/>
    </location>
</feature>
<dbReference type="InterPro" id="IPR011042">
    <property type="entry name" value="6-blade_b-propeller_TolB-like"/>
</dbReference>
<evidence type="ECO:0000256" key="2">
    <source>
        <dbReference type="PROSITE-ProRule" id="PRU00504"/>
    </source>
</evidence>
<dbReference type="EMBL" id="CAJOBD010010874">
    <property type="protein sequence ID" value="CAF4159237.1"/>
    <property type="molecule type" value="Genomic_DNA"/>
</dbReference>
<sequence>TLPILNWNSTGITAAGVTGSTGTAANELSLPFGLFLDSSNSLYIADYGNNRVQKWLTGASSGSTVAGQVTGAGGSGASDLSGSAGVAVDSSGNIYVADTLNHRVQRWASGASSGTTVAGTGVAGAANNELNFPYSVAYDSSSGTLYVSDFYNHRVMRYLSGASSGTVIAGGNGPGTNSTQLFYPVAIYFEASSNSLVIANYMANNIVRWVIGSSSWILVAGDISGASGSTSTLLNMPVSLTVDYMSNVYVADTGNSRVQLFLAGQLNGTTVAGVTGVSGTTSSLLGIPYGVALDSQLNLYVADTTNYRVQTFLRH</sequence>
<dbReference type="EMBL" id="CAJNOT010006817">
    <property type="protein sequence ID" value="CAF1496639.1"/>
    <property type="molecule type" value="Genomic_DNA"/>
</dbReference>
<keyword evidence="1" id="KW-0677">Repeat</keyword>
<gene>
    <name evidence="4" type="ORF">JBS370_LOCUS34405</name>
    <name evidence="3" type="ORF">ZHD862_LOCUS37258</name>
</gene>
<dbReference type="PANTHER" id="PTHR24104:SF25">
    <property type="entry name" value="PROTEIN LIN-41"/>
    <property type="match status" value="1"/>
</dbReference>
<evidence type="ECO:0000313" key="3">
    <source>
        <dbReference type="EMBL" id="CAF1496639.1"/>
    </source>
</evidence>
<organism evidence="3 5">
    <name type="scientific">Rotaria sordida</name>
    <dbReference type="NCBI Taxonomy" id="392033"/>
    <lineage>
        <taxon>Eukaryota</taxon>
        <taxon>Metazoa</taxon>
        <taxon>Spiralia</taxon>
        <taxon>Gnathifera</taxon>
        <taxon>Rotifera</taxon>
        <taxon>Eurotatoria</taxon>
        <taxon>Bdelloidea</taxon>
        <taxon>Philodinida</taxon>
        <taxon>Philodinidae</taxon>
        <taxon>Rotaria</taxon>
    </lineage>
</organism>
<proteinExistence type="predicted"/>
<evidence type="ECO:0000313" key="4">
    <source>
        <dbReference type="EMBL" id="CAF4159237.1"/>
    </source>
</evidence>
<dbReference type="PROSITE" id="PS51125">
    <property type="entry name" value="NHL"/>
    <property type="match status" value="3"/>
</dbReference>
<dbReference type="Gene3D" id="2.40.10.500">
    <property type="match status" value="2"/>
</dbReference>
<reference evidence="3" key="1">
    <citation type="submission" date="2021-02" db="EMBL/GenBank/DDBJ databases">
        <authorList>
            <person name="Nowell W R."/>
        </authorList>
    </citation>
    <scope>NUCLEOTIDE SEQUENCE</scope>
</reference>